<organism evidence="2 3">
    <name type="scientific">Halobellus salinus</name>
    <dbReference type="NCBI Taxonomy" id="931585"/>
    <lineage>
        <taxon>Archaea</taxon>
        <taxon>Methanobacteriati</taxon>
        <taxon>Methanobacteriota</taxon>
        <taxon>Stenosarchaea group</taxon>
        <taxon>Halobacteria</taxon>
        <taxon>Halobacteriales</taxon>
        <taxon>Haloferacaceae</taxon>
        <taxon>Halobellus</taxon>
    </lineage>
</organism>
<feature type="region of interest" description="Disordered" evidence="1">
    <location>
        <begin position="283"/>
        <end position="316"/>
    </location>
</feature>
<feature type="region of interest" description="Disordered" evidence="1">
    <location>
        <begin position="150"/>
        <end position="176"/>
    </location>
</feature>
<dbReference type="EMBL" id="BMOC01000008">
    <property type="protein sequence ID" value="GGJ06841.1"/>
    <property type="molecule type" value="Genomic_DNA"/>
</dbReference>
<proteinExistence type="predicted"/>
<accession>A0A830EFH7</accession>
<sequence>MSPDTRRGSLVIAVVVVVVVGGLTGVATAESTIADTQRTSTESAAAMSAGSHVRAAAGSTSVRLSPTTATINESRTQTFDIVVSDADGGVGAITTTVTVDDTEVGTITDVSLNGDPGAETIDIADDGSEVFVRAALMDTDDSGSVTVGTLTVEGAGPGTTDIDPTVDSLGDEDGDPYDVGTTPGSSLTVEDTAESVDLDISADASSVDPGDDVTFTVRRADSDALVSATVALGDNSYDTGIDGEATVEIDESMASDAGTVTAVASKESTDDETFRNDSVTLDLDGEESATPADTATATPAPGDGPRVTFEPASTSVGVGEQTELRLVATGVDGGVGAVEAEISVDSAAATITDLEVAGGAGVEQTDIGTDATTGVVRGALMDTNDAGAAHIATVTVEGAEQGTTSMRVEVDSLGDESGTSYAVGGTTAVTVSVGDTGSEDDGESEAGSSDVVLSVSEMPTGFERASVTVRTVTDASVTETRAELVSDSQLRVVSDDPRTTTVQAVDLAGNVGAFDEERTIARLTYDQQLSPDDVEIEVGNLRDDNRTSVPGDRISVEVRSGSLFDEPLPGASTDAAPGDPDRDGRYEDVDGDGNVTFNDAVVLSFADASELNNEQVAAVDFDSDGDLDIDDAVALAFE</sequence>
<keyword evidence="3" id="KW-1185">Reference proteome</keyword>
<dbReference type="SUPFAM" id="SSF63446">
    <property type="entry name" value="Type I dockerin domain"/>
    <property type="match status" value="1"/>
</dbReference>
<evidence type="ECO:0000256" key="1">
    <source>
        <dbReference type="SAM" id="MobiDB-lite"/>
    </source>
</evidence>
<comment type="caution">
    <text evidence="2">The sequence shown here is derived from an EMBL/GenBank/DDBJ whole genome shotgun (WGS) entry which is preliminary data.</text>
</comment>
<evidence type="ECO:0000313" key="2">
    <source>
        <dbReference type="EMBL" id="GGJ06841.1"/>
    </source>
</evidence>
<protein>
    <recommendedName>
        <fullName evidence="4">Dockerin domain-containing protein</fullName>
    </recommendedName>
</protein>
<dbReference type="Proteomes" id="UP000653099">
    <property type="component" value="Unassembled WGS sequence"/>
</dbReference>
<name>A0A830EFH7_9EURY</name>
<dbReference type="InterPro" id="IPR036439">
    <property type="entry name" value="Dockerin_dom_sf"/>
</dbReference>
<dbReference type="RefSeq" id="WP_188786867.1">
    <property type="nucleotide sequence ID" value="NZ_BMOC01000008.1"/>
</dbReference>
<reference evidence="2" key="2">
    <citation type="submission" date="2020-09" db="EMBL/GenBank/DDBJ databases">
        <authorList>
            <person name="Sun Q."/>
            <person name="Ohkuma M."/>
        </authorList>
    </citation>
    <scope>NUCLEOTIDE SEQUENCE</scope>
    <source>
        <strain evidence="2">JCM 14359</strain>
    </source>
</reference>
<evidence type="ECO:0008006" key="4">
    <source>
        <dbReference type="Google" id="ProtNLM"/>
    </source>
</evidence>
<feature type="compositionally biased region" description="Basic and acidic residues" evidence="1">
    <location>
        <begin position="579"/>
        <end position="588"/>
    </location>
</feature>
<dbReference type="GO" id="GO:0000272">
    <property type="term" value="P:polysaccharide catabolic process"/>
    <property type="evidence" value="ECO:0007669"/>
    <property type="project" value="InterPro"/>
</dbReference>
<dbReference type="AlphaFoldDB" id="A0A830EFH7"/>
<evidence type="ECO:0000313" key="3">
    <source>
        <dbReference type="Proteomes" id="UP000653099"/>
    </source>
</evidence>
<feature type="region of interest" description="Disordered" evidence="1">
    <location>
        <begin position="562"/>
        <end position="588"/>
    </location>
</feature>
<dbReference type="OrthoDB" id="291513at2157"/>
<gene>
    <name evidence="2" type="ORF">GCM10008995_15920</name>
</gene>
<reference evidence="2" key="1">
    <citation type="journal article" date="2014" name="Int. J. Syst. Evol. Microbiol.">
        <title>Complete genome sequence of Corynebacterium casei LMG S-19264T (=DSM 44701T), isolated from a smear-ripened cheese.</title>
        <authorList>
            <consortium name="US DOE Joint Genome Institute (JGI-PGF)"/>
            <person name="Walter F."/>
            <person name="Albersmeier A."/>
            <person name="Kalinowski J."/>
            <person name="Ruckert C."/>
        </authorList>
    </citation>
    <scope>NUCLEOTIDE SEQUENCE</scope>
    <source>
        <strain evidence="2">JCM 14359</strain>
    </source>
</reference>
<feature type="compositionally biased region" description="Low complexity" evidence="1">
    <location>
        <begin position="289"/>
        <end position="305"/>
    </location>
</feature>